<organism evidence="1 2">
    <name type="scientific">Geotalea uraniireducens</name>
    <dbReference type="NCBI Taxonomy" id="351604"/>
    <lineage>
        <taxon>Bacteria</taxon>
        <taxon>Pseudomonadati</taxon>
        <taxon>Thermodesulfobacteriota</taxon>
        <taxon>Desulfuromonadia</taxon>
        <taxon>Geobacterales</taxon>
        <taxon>Geobacteraceae</taxon>
        <taxon>Geotalea</taxon>
    </lineage>
</organism>
<proteinExistence type="predicted"/>
<evidence type="ECO:0000313" key="2">
    <source>
        <dbReference type="Proteomes" id="UP001317705"/>
    </source>
</evidence>
<reference evidence="1 2" key="1">
    <citation type="submission" date="2022-12" db="EMBL/GenBank/DDBJ databases">
        <title>Polyphasic characterization of Geotalea uranireducens NIT-SL11 newly isolated from a complex of sewage sludge and microbially reduced graphene oxide.</title>
        <authorList>
            <person name="Xie L."/>
            <person name="Yoshida N."/>
            <person name="Meng L."/>
        </authorList>
    </citation>
    <scope>NUCLEOTIDE SEQUENCE [LARGE SCALE GENOMIC DNA]</scope>
    <source>
        <strain evidence="1 2">NIT-SL11</strain>
    </source>
</reference>
<evidence type="ECO:0000313" key="1">
    <source>
        <dbReference type="EMBL" id="BDV42641.1"/>
    </source>
</evidence>
<gene>
    <name evidence="1" type="ORF">GURASL_15640</name>
</gene>
<sequence>MPLYSLKLSTYDPEIINAFERLRKNRKQATFTHEAIKQFLATERGKQVLANMDGGTSDLQSPVLTSMSVMKPADKPPDESIVPKSASAFLQDVDCSDVLNSILE</sequence>
<dbReference type="RefSeq" id="WP_282003228.1">
    <property type="nucleotide sequence ID" value="NZ_AP027151.1"/>
</dbReference>
<dbReference type="EMBL" id="AP027151">
    <property type="protein sequence ID" value="BDV42641.1"/>
    <property type="molecule type" value="Genomic_DNA"/>
</dbReference>
<dbReference type="Proteomes" id="UP001317705">
    <property type="component" value="Chromosome"/>
</dbReference>
<name>A0ABN6VUV5_9BACT</name>
<protein>
    <submittedName>
        <fullName evidence="1">Uncharacterized protein</fullName>
    </submittedName>
</protein>
<keyword evidence="2" id="KW-1185">Reference proteome</keyword>
<accession>A0ABN6VUV5</accession>